<evidence type="ECO:0000313" key="1">
    <source>
        <dbReference type="EMBL" id="KKK59055.1"/>
    </source>
</evidence>
<reference evidence="1" key="1">
    <citation type="journal article" date="2015" name="Nature">
        <title>Complex archaea that bridge the gap between prokaryotes and eukaryotes.</title>
        <authorList>
            <person name="Spang A."/>
            <person name="Saw J.H."/>
            <person name="Jorgensen S.L."/>
            <person name="Zaremba-Niedzwiedzka K."/>
            <person name="Martijn J."/>
            <person name="Lind A.E."/>
            <person name="van Eijk R."/>
            <person name="Schleper C."/>
            <person name="Guy L."/>
            <person name="Ettema T.J."/>
        </authorList>
    </citation>
    <scope>NUCLEOTIDE SEQUENCE</scope>
</reference>
<gene>
    <name evidence="1" type="ORF">LCGC14_3038200</name>
</gene>
<organism evidence="1">
    <name type="scientific">marine sediment metagenome</name>
    <dbReference type="NCBI Taxonomy" id="412755"/>
    <lineage>
        <taxon>unclassified sequences</taxon>
        <taxon>metagenomes</taxon>
        <taxon>ecological metagenomes</taxon>
    </lineage>
</organism>
<accession>A0A0F8XDM8</accession>
<proteinExistence type="predicted"/>
<comment type="caution">
    <text evidence="1">The sequence shown here is derived from an EMBL/GenBank/DDBJ whole genome shotgun (WGS) entry which is preliminary data.</text>
</comment>
<protein>
    <submittedName>
        <fullName evidence="1">Uncharacterized protein</fullName>
    </submittedName>
</protein>
<sequence>IRITHTNVFQVDHCVTRACKWTFYMPENGTVVCSACNMAKGFNLKSIQRAIDDIVIVREGIEKFDEMVAMDRSKANHTDFNKIWWLEEREALLQEALLHQKLGVK</sequence>
<dbReference type="EMBL" id="LAZR01063665">
    <property type="protein sequence ID" value="KKK59055.1"/>
    <property type="molecule type" value="Genomic_DNA"/>
</dbReference>
<feature type="non-terminal residue" evidence="1">
    <location>
        <position position="1"/>
    </location>
</feature>
<name>A0A0F8XDM8_9ZZZZ</name>
<dbReference type="AlphaFoldDB" id="A0A0F8XDM8"/>